<organism evidence="3 4">
    <name type="scientific">Chitinophaga rupis</name>
    <dbReference type="NCBI Taxonomy" id="573321"/>
    <lineage>
        <taxon>Bacteria</taxon>
        <taxon>Pseudomonadati</taxon>
        <taxon>Bacteroidota</taxon>
        <taxon>Chitinophagia</taxon>
        <taxon>Chitinophagales</taxon>
        <taxon>Chitinophagaceae</taxon>
        <taxon>Chitinophaga</taxon>
    </lineage>
</organism>
<dbReference type="SUPFAM" id="SSF52218">
    <property type="entry name" value="Flavoproteins"/>
    <property type="match status" value="1"/>
</dbReference>
<dbReference type="OrthoDB" id="652200at2"/>
<accession>A0A1H7J4R6</accession>
<dbReference type="InterPro" id="IPR046980">
    <property type="entry name" value="KefG/KefF"/>
</dbReference>
<dbReference type="InterPro" id="IPR029039">
    <property type="entry name" value="Flavoprotein-like_sf"/>
</dbReference>
<proteinExistence type="predicted"/>
<evidence type="ECO:0000313" key="3">
    <source>
        <dbReference type="EMBL" id="SEK69576.1"/>
    </source>
</evidence>
<dbReference type="RefSeq" id="WP_089906760.1">
    <property type="nucleotide sequence ID" value="NZ_FOBB01000001.1"/>
</dbReference>
<dbReference type="GO" id="GO:0009055">
    <property type="term" value="F:electron transfer activity"/>
    <property type="evidence" value="ECO:0007669"/>
    <property type="project" value="TreeGrafter"/>
</dbReference>
<name>A0A1H7J4R6_9BACT</name>
<keyword evidence="4" id="KW-1185">Reference proteome</keyword>
<feature type="domain" description="Flavodoxin-like fold" evidence="2">
    <location>
        <begin position="3"/>
        <end position="157"/>
    </location>
</feature>
<evidence type="ECO:0000313" key="4">
    <source>
        <dbReference type="Proteomes" id="UP000198984"/>
    </source>
</evidence>
<dbReference type="InterPro" id="IPR003680">
    <property type="entry name" value="Flavodoxin_fold"/>
</dbReference>
<protein>
    <submittedName>
        <fullName evidence="3">Kef-type potassium/proton antiporter accessory protein, CPA2 family</fullName>
    </submittedName>
</protein>
<gene>
    <name evidence="3" type="ORF">SAMN04488505_101714</name>
</gene>
<sequence>MAKILILFAHPALEKSRIHAGLLKNIKGTQGVTLHDLYEVYPDLNVDADREQALLLQHDIILFQHPFYWYSAPAIIKQWQDLVLEHGWAYGHTGKALSGKRMGNVISTGGSQQSYTVGGHHGYTIHDFLLPFRQTARLCNMEYLPPFVIHGTHRLKRQDLPFCCMQYRETLEALRDDKYTPAMLQEAVYLNDLIAQTSDSN</sequence>
<dbReference type="EMBL" id="FOBB01000001">
    <property type="protein sequence ID" value="SEK69576.1"/>
    <property type="molecule type" value="Genomic_DNA"/>
</dbReference>
<evidence type="ECO:0000256" key="1">
    <source>
        <dbReference type="ARBA" id="ARBA00023002"/>
    </source>
</evidence>
<dbReference type="Pfam" id="PF02525">
    <property type="entry name" value="Flavodoxin_2"/>
    <property type="match status" value="1"/>
</dbReference>
<dbReference type="Proteomes" id="UP000198984">
    <property type="component" value="Unassembled WGS sequence"/>
</dbReference>
<evidence type="ECO:0000259" key="2">
    <source>
        <dbReference type="Pfam" id="PF02525"/>
    </source>
</evidence>
<dbReference type="GO" id="GO:0010181">
    <property type="term" value="F:FMN binding"/>
    <property type="evidence" value="ECO:0007669"/>
    <property type="project" value="TreeGrafter"/>
</dbReference>
<dbReference type="PANTHER" id="PTHR47307:SF1">
    <property type="entry name" value="GLUTATHIONE-REGULATED POTASSIUM-EFFLUX SYSTEM ANCILLARY PROTEIN KEFG"/>
    <property type="match status" value="1"/>
</dbReference>
<dbReference type="Gene3D" id="3.40.50.360">
    <property type="match status" value="1"/>
</dbReference>
<reference evidence="3 4" key="1">
    <citation type="submission" date="2016-10" db="EMBL/GenBank/DDBJ databases">
        <authorList>
            <person name="de Groot N.N."/>
        </authorList>
    </citation>
    <scope>NUCLEOTIDE SEQUENCE [LARGE SCALE GENOMIC DNA]</scope>
    <source>
        <strain evidence="3 4">DSM 21039</strain>
    </source>
</reference>
<keyword evidence="1" id="KW-0560">Oxidoreductase</keyword>
<dbReference type="AlphaFoldDB" id="A0A1H7J4R6"/>
<dbReference type="STRING" id="573321.SAMN04488505_101714"/>
<dbReference type="PANTHER" id="PTHR47307">
    <property type="entry name" value="GLUTATHIONE-REGULATED POTASSIUM-EFFLUX SYSTEM ANCILLARY PROTEIN KEFG"/>
    <property type="match status" value="1"/>
</dbReference>
<dbReference type="GO" id="GO:0003955">
    <property type="term" value="F:NAD(P)H dehydrogenase (quinone) activity"/>
    <property type="evidence" value="ECO:0007669"/>
    <property type="project" value="TreeGrafter"/>
</dbReference>